<dbReference type="PANTHER" id="PTHR33398:SF1">
    <property type="entry name" value="SMALL RIBOSOMAL SUBUNIT PROTEIN BS20C"/>
    <property type="match status" value="1"/>
</dbReference>
<dbReference type="HAMAP" id="MF_00500">
    <property type="entry name" value="Ribosomal_bS20"/>
    <property type="match status" value="1"/>
</dbReference>
<keyword evidence="8" id="KW-1185">Reference proteome</keyword>
<organism evidence="7 8">
    <name type="scientific">Pycnococcus provasolii</name>
    <dbReference type="NCBI Taxonomy" id="41880"/>
    <lineage>
        <taxon>Eukaryota</taxon>
        <taxon>Viridiplantae</taxon>
        <taxon>Chlorophyta</taxon>
        <taxon>Pseudoscourfieldiophyceae</taxon>
        <taxon>Pseudoscourfieldiales</taxon>
        <taxon>Pycnococcaceae</taxon>
        <taxon>Pycnococcus</taxon>
    </lineage>
</organism>
<protein>
    <submittedName>
        <fullName evidence="7">30S ribosomal protein S20</fullName>
    </submittedName>
</protein>
<name>A0A830HDI8_9CHLO</name>
<feature type="region of interest" description="Disordered" evidence="6">
    <location>
        <begin position="121"/>
        <end position="151"/>
    </location>
</feature>
<dbReference type="Gene3D" id="1.20.58.110">
    <property type="entry name" value="Ribosomal protein S20"/>
    <property type="match status" value="1"/>
</dbReference>
<dbReference type="Pfam" id="PF01649">
    <property type="entry name" value="Ribosomal_S20p"/>
    <property type="match status" value="1"/>
</dbReference>
<keyword evidence="2" id="KW-0699">rRNA-binding</keyword>
<comment type="similarity">
    <text evidence="1">Belongs to the bacterial ribosomal protein bS20 family.</text>
</comment>
<evidence type="ECO:0000256" key="6">
    <source>
        <dbReference type="SAM" id="MobiDB-lite"/>
    </source>
</evidence>
<evidence type="ECO:0000313" key="8">
    <source>
        <dbReference type="Proteomes" id="UP000660262"/>
    </source>
</evidence>
<proteinExistence type="inferred from homology"/>
<dbReference type="AlphaFoldDB" id="A0A830HDI8"/>
<dbReference type="InterPro" id="IPR002583">
    <property type="entry name" value="Ribosomal_bS20"/>
</dbReference>
<feature type="compositionally biased region" description="Basic residues" evidence="6">
    <location>
        <begin position="123"/>
        <end position="139"/>
    </location>
</feature>
<dbReference type="EMBL" id="BNJQ01000010">
    <property type="protein sequence ID" value="GHP05456.1"/>
    <property type="molecule type" value="Genomic_DNA"/>
</dbReference>
<comment type="caution">
    <text evidence="7">The sequence shown here is derived from an EMBL/GenBank/DDBJ whole genome shotgun (WGS) entry which is preliminary data.</text>
</comment>
<accession>A0A830HDI8</accession>
<reference evidence="7" key="1">
    <citation type="submission" date="2020-10" db="EMBL/GenBank/DDBJ databases">
        <title>Unveiling of a novel bifunctional photoreceptor, Dualchrome1, isolated from a cosmopolitan green alga.</title>
        <authorList>
            <person name="Suzuki S."/>
            <person name="Kawachi M."/>
        </authorList>
    </citation>
    <scope>NUCLEOTIDE SEQUENCE</scope>
    <source>
        <strain evidence="7">NIES 2893</strain>
    </source>
</reference>
<dbReference type="PANTHER" id="PTHR33398">
    <property type="entry name" value="30S RIBOSOMAL PROTEIN S20"/>
    <property type="match status" value="1"/>
</dbReference>
<dbReference type="NCBIfam" id="TIGR00029">
    <property type="entry name" value="S20"/>
    <property type="match status" value="1"/>
</dbReference>
<keyword evidence="3" id="KW-0694">RNA-binding</keyword>
<dbReference type="GO" id="GO:0006412">
    <property type="term" value="P:translation"/>
    <property type="evidence" value="ECO:0007669"/>
    <property type="project" value="InterPro"/>
</dbReference>
<evidence type="ECO:0000256" key="4">
    <source>
        <dbReference type="ARBA" id="ARBA00022980"/>
    </source>
</evidence>
<evidence type="ECO:0000256" key="3">
    <source>
        <dbReference type="ARBA" id="ARBA00022884"/>
    </source>
</evidence>
<gene>
    <name evidence="7" type="ORF">PPROV_000420600</name>
</gene>
<dbReference type="SUPFAM" id="SSF46992">
    <property type="entry name" value="Ribosomal protein S20"/>
    <property type="match status" value="1"/>
</dbReference>
<evidence type="ECO:0000256" key="1">
    <source>
        <dbReference type="ARBA" id="ARBA00007634"/>
    </source>
</evidence>
<evidence type="ECO:0000256" key="2">
    <source>
        <dbReference type="ARBA" id="ARBA00022730"/>
    </source>
</evidence>
<evidence type="ECO:0000256" key="5">
    <source>
        <dbReference type="ARBA" id="ARBA00023274"/>
    </source>
</evidence>
<keyword evidence="5" id="KW-0687">Ribonucleoprotein</keyword>
<dbReference type="GO" id="GO:0015935">
    <property type="term" value="C:small ribosomal subunit"/>
    <property type="evidence" value="ECO:0007669"/>
    <property type="project" value="TreeGrafter"/>
</dbReference>
<dbReference type="GO" id="GO:0070181">
    <property type="term" value="F:small ribosomal subunit rRNA binding"/>
    <property type="evidence" value="ECO:0007669"/>
    <property type="project" value="TreeGrafter"/>
</dbReference>
<evidence type="ECO:0000313" key="7">
    <source>
        <dbReference type="EMBL" id="GHP05456.1"/>
    </source>
</evidence>
<dbReference type="Proteomes" id="UP000660262">
    <property type="component" value="Unassembled WGS sequence"/>
</dbReference>
<dbReference type="InterPro" id="IPR036510">
    <property type="entry name" value="Ribosomal_bS20_sf"/>
</dbReference>
<keyword evidence="4 7" id="KW-0689">Ribosomal protein</keyword>
<sequence>MSMLCARFSSTLSLRAPPALGARPTSHVGRPSVTVVAKLNTPSSKYRQRLNEKQRMYNKSIKSAARTRIKNVIKFTDNLEREFAKSAEAMSEEDFIKKADELVADAFSHIDKAVSKGVMKKTTAARRKSRVTRLKRQFRERRGWSTPEMAN</sequence>
<dbReference type="GO" id="GO:0003735">
    <property type="term" value="F:structural constituent of ribosome"/>
    <property type="evidence" value="ECO:0007669"/>
    <property type="project" value="InterPro"/>
</dbReference>
<dbReference type="OrthoDB" id="4825at2759"/>